<evidence type="ECO:0000256" key="3">
    <source>
        <dbReference type="ARBA" id="ARBA00022729"/>
    </source>
</evidence>
<keyword evidence="3 7" id="KW-0732">Signal</keyword>
<protein>
    <recommendedName>
        <fullName evidence="2">glycerophosphodiester phosphodiesterase</fullName>
        <ecNumber evidence="2">3.1.4.46</ecNumber>
    </recommendedName>
</protein>
<dbReference type="PANTHER" id="PTHR43620:SF7">
    <property type="entry name" value="GLYCEROPHOSPHODIESTER PHOSPHODIESTERASE GDPD5-RELATED"/>
    <property type="match status" value="1"/>
</dbReference>
<dbReference type="AlphaFoldDB" id="A0A267DMH7"/>
<dbReference type="PROSITE" id="PS51704">
    <property type="entry name" value="GP_PDE"/>
    <property type="match status" value="1"/>
</dbReference>
<dbReference type="SUPFAM" id="SSF51695">
    <property type="entry name" value="PLC-like phosphodiesterases"/>
    <property type="match status" value="1"/>
</dbReference>
<dbReference type="GO" id="GO:0006071">
    <property type="term" value="P:glycerol metabolic process"/>
    <property type="evidence" value="ECO:0007669"/>
    <property type="project" value="UniProtKB-KW"/>
</dbReference>
<evidence type="ECO:0000313" key="10">
    <source>
        <dbReference type="Proteomes" id="UP000215902"/>
    </source>
</evidence>
<dbReference type="GO" id="GO:0008889">
    <property type="term" value="F:glycerophosphodiester phosphodiesterase activity"/>
    <property type="evidence" value="ECO:0007669"/>
    <property type="project" value="UniProtKB-EC"/>
</dbReference>
<proteinExistence type="inferred from homology"/>
<dbReference type="EMBL" id="NIVC01003639">
    <property type="protein sequence ID" value="PAA50425.1"/>
    <property type="molecule type" value="Genomic_DNA"/>
</dbReference>
<evidence type="ECO:0000256" key="6">
    <source>
        <dbReference type="ARBA" id="ARBA00047512"/>
    </source>
</evidence>
<evidence type="ECO:0000256" key="5">
    <source>
        <dbReference type="ARBA" id="ARBA00022801"/>
    </source>
</evidence>
<accession>A0A267DMH7</accession>
<dbReference type="InterPro" id="IPR017946">
    <property type="entry name" value="PLC-like_Pdiesterase_TIM-brl"/>
</dbReference>
<organism evidence="9 10">
    <name type="scientific">Macrostomum lignano</name>
    <dbReference type="NCBI Taxonomy" id="282301"/>
    <lineage>
        <taxon>Eukaryota</taxon>
        <taxon>Metazoa</taxon>
        <taxon>Spiralia</taxon>
        <taxon>Lophotrochozoa</taxon>
        <taxon>Platyhelminthes</taxon>
        <taxon>Rhabditophora</taxon>
        <taxon>Macrostomorpha</taxon>
        <taxon>Macrostomida</taxon>
        <taxon>Macrostomidae</taxon>
        <taxon>Macrostomum</taxon>
    </lineage>
</organism>
<gene>
    <name evidence="9" type="ORF">BOX15_Mlig008292g2</name>
</gene>
<evidence type="ECO:0000256" key="7">
    <source>
        <dbReference type="SAM" id="SignalP"/>
    </source>
</evidence>
<keyword evidence="4" id="KW-0319">Glycerol metabolism</keyword>
<dbReference type="Pfam" id="PF03009">
    <property type="entry name" value="GDPD"/>
    <property type="match status" value="1"/>
</dbReference>
<keyword evidence="5" id="KW-0378">Hydrolase</keyword>
<evidence type="ECO:0000256" key="4">
    <source>
        <dbReference type="ARBA" id="ARBA00022798"/>
    </source>
</evidence>
<sequence length="382" mass="42654">MALRLLALLLALLSFSSEAAGRPWVIAHRGSSGDYPGLTMLAFTKAAEEGADMLELDTAVTKDHQVIVLHEPDLSPTTNVKDVPEFAGRLKADTIFSDDNYTKNVTDYFTWDFSLDEIKKLRKHQRISFRDSSFDGKEQVPSLREAIQLVKRLDSERQPDQRRVALLIEVKLCRYFTARTNRSKEELIAADLTAEGVDNRPDIIHLQTFELQCAAELKRLLPNLPVYKLEESAGISDEKLTQWRRDLKLDGIGVHKAMVAGGSANPDSPEFTYKYRVTGPTDLVQRAKRQGENFKVLVWTLRNEDRYIAWTFSQDGWAEADFFATEAKVDGLITDFPKTVRRLVDDRFASSGSKIGSPSGGLPALLALAAAAAASWSSYLAV</sequence>
<feature type="signal peptide" evidence="7">
    <location>
        <begin position="1"/>
        <end position="21"/>
    </location>
</feature>
<feature type="chain" id="PRO_5012967044" description="glycerophosphodiester phosphodiesterase" evidence="7">
    <location>
        <begin position="22"/>
        <end position="382"/>
    </location>
</feature>
<keyword evidence="10" id="KW-1185">Reference proteome</keyword>
<evidence type="ECO:0000256" key="1">
    <source>
        <dbReference type="ARBA" id="ARBA00007277"/>
    </source>
</evidence>
<dbReference type="STRING" id="282301.A0A267DMH7"/>
<evidence type="ECO:0000259" key="8">
    <source>
        <dbReference type="PROSITE" id="PS51704"/>
    </source>
</evidence>
<dbReference type="OrthoDB" id="6278646at2759"/>
<dbReference type="PANTHER" id="PTHR43620">
    <property type="entry name" value="GLYCEROPHOSPHORYL DIESTER PHOSPHODIESTERASE"/>
    <property type="match status" value="1"/>
</dbReference>
<dbReference type="GO" id="GO:0006629">
    <property type="term" value="P:lipid metabolic process"/>
    <property type="evidence" value="ECO:0007669"/>
    <property type="project" value="InterPro"/>
</dbReference>
<evidence type="ECO:0000313" key="9">
    <source>
        <dbReference type="EMBL" id="PAA50425.1"/>
    </source>
</evidence>
<comment type="catalytic activity">
    <reaction evidence="6">
        <text>a sn-glycero-3-phosphodiester + H2O = an alcohol + sn-glycerol 3-phosphate + H(+)</text>
        <dbReference type="Rhea" id="RHEA:12969"/>
        <dbReference type="ChEBI" id="CHEBI:15377"/>
        <dbReference type="ChEBI" id="CHEBI:15378"/>
        <dbReference type="ChEBI" id="CHEBI:30879"/>
        <dbReference type="ChEBI" id="CHEBI:57597"/>
        <dbReference type="ChEBI" id="CHEBI:83408"/>
        <dbReference type="EC" id="3.1.4.46"/>
    </reaction>
</comment>
<evidence type="ECO:0000256" key="2">
    <source>
        <dbReference type="ARBA" id="ARBA00012247"/>
    </source>
</evidence>
<comment type="similarity">
    <text evidence="1">Belongs to the glycerophosphoryl diester phosphodiesterase family.</text>
</comment>
<dbReference type="Gene3D" id="3.20.20.190">
    <property type="entry name" value="Phosphatidylinositol (PI) phosphodiesterase"/>
    <property type="match status" value="1"/>
</dbReference>
<feature type="domain" description="GP-PDE" evidence="8">
    <location>
        <begin position="23"/>
        <end position="344"/>
    </location>
</feature>
<dbReference type="Proteomes" id="UP000215902">
    <property type="component" value="Unassembled WGS sequence"/>
</dbReference>
<name>A0A267DMH7_9PLAT</name>
<dbReference type="EC" id="3.1.4.46" evidence="2"/>
<comment type="caution">
    <text evidence="9">The sequence shown here is derived from an EMBL/GenBank/DDBJ whole genome shotgun (WGS) entry which is preliminary data.</text>
</comment>
<reference evidence="9 10" key="1">
    <citation type="submission" date="2017-06" db="EMBL/GenBank/DDBJ databases">
        <title>A platform for efficient transgenesis in Macrostomum lignano, a flatworm model organism for stem cell research.</title>
        <authorList>
            <person name="Berezikov E."/>
        </authorList>
    </citation>
    <scope>NUCLEOTIDE SEQUENCE [LARGE SCALE GENOMIC DNA]</scope>
    <source>
        <strain evidence="9">DV1</strain>
        <tissue evidence="9">Whole organism</tissue>
    </source>
</reference>
<dbReference type="InterPro" id="IPR030395">
    <property type="entry name" value="GP_PDE_dom"/>
</dbReference>